<gene>
    <name evidence="2" type="ORF">RJ53_11060</name>
</gene>
<evidence type="ECO:0008006" key="4">
    <source>
        <dbReference type="Google" id="ProtNLM"/>
    </source>
</evidence>
<dbReference type="RefSeq" id="WP_211531742.1">
    <property type="nucleotide sequence ID" value="NZ_JWHL01000029.1"/>
</dbReference>
<evidence type="ECO:0000313" key="2">
    <source>
        <dbReference type="EMBL" id="MBR1369986.1"/>
    </source>
</evidence>
<dbReference type="AlphaFoldDB" id="A0A8J8B5M6"/>
<evidence type="ECO:0000256" key="1">
    <source>
        <dbReference type="SAM" id="Phobius"/>
    </source>
</evidence>
<organism evidence="2 3">
    <name type="scientific">Methanocalculus chunghsingensis</name>
    <dbReference type="NCBI Taxonomy" id="156457"/>
    <lineage>
        <taxon>Archaea</taxon>
        <taxon>Methanobacteriati</taxon>
        <taxon>Methanobacteriota</taxon>
        <taxon>Stenosarchaea group</taxon>
        <taxon>Methanomicrobia</taxon>
        <taxon>Methanomicrobiales</taxon>
        <taxon>Methanocalculaceae</taxon>
        <taxon>Methanocalculus</taxon>
    </lineage>
</organism>
<dbReference type="Proteomes" id="UP000730161">
    <property type="component" value="Unassembled WGS sequence"/>
</dbReference>
<comment type="caution">
    <text evidence="2">The sequence shown here is derived from an EMBL/GenBank/DDBJ whole genome shotgun (WGS) entry which is preliminary data.</text>
</comment>
<feature type="transmembrane region" description="Helical" evidence="1">
    <location>
        <begin position="174"/>
        <end position="197"/>
    </location>
</feature>
<dbReference type="InterPro" id="IPR025098">
    <property type="entry name" value="DUF4013"/>
</dbReference>
<feature type="transmembrane region" description="Helical" evidence="1">
    <location>
        <begin position="79"/>
        <end position="102"/>
    </location>
</feature>
<evidence type="ECO:0000313" key="3">
    <source>
        <dbReference type="Proteomes" id="UP000730161"/>
    </source>
</evidence>
<reference evidence="2" key="1">
    <citation type="submission" date="2014-12" db="EMBL/GenBank/DDBJ databases">
        <authorList>
            <person name="Huang H.-H."/>
            <person name="Chen S.-C."/>
            <person name="Lai M.-C."/>
        </authorList>
    </citation>
    <scope>NUCLEOTIDE SEQUENCE</scope>
    <source>
        <strain evidence="2">K1F9705b</strain>
    </source>
</reference>
<keyword evidence="1" id="KW-0472">Membrane</keyword>
<accession>A0A8J8B5M6</accession>
<protein>
    <recommendedName>
        <fullName evidence="4">DUF4013 domain-containing protein</fullName>
    </recommendedName>
</protein>
<feature type="transmembrane region" description="Helical" evidence="1">
    <location>
        <begin position="203"/>
        <end position="227"/>
    </location>
</feature>
<name>A0A8J8B5M6_9EURY</name>
<dbReference type="Pfam" id="PF13197">
    <property type="entry name" value="DUF4013"/>
    <property type="match status" value="1"/>
</dbReference>
<keyword evidence="1" id="KW-0812">Transmembrane</keyword>
<dbReference type="EMBL" id="JWHL01000029">
    <property type="protein sequence ID" value="MBR1369986.1"/>
    <property type="molecule type" value="Genomic_DNA"/>
</dbReference>
<proteinExistence type="predicted"/>
<sequence length="233" mass="25992">MQIITLITDAGVYTKELFLEKKTRLPLFIILLYFIYPLFLGYIVEIYRGKISWQSDNPFAFATGAKTLGRLFYDGIRAFIIQILYATPIALVLGPIVVTIIFGESDPIDTVGSGIFGLPDGAIIFIGVLAGLFIFLYTILIAFSLPIGLARFAHTGKMLDAFRFLSIFRHITRIGWISYLLSIGILLLIIGGTEYLLMQIPQIGWILVIIATPILVVFAARYSALIYESVPEE</sequence>
<feature type="transmembrane region" description="Helical" evidence="1">
    <location>
        <begin position="122"/>
        <end position="153"/>
    </location>
</feature>
<keyword evidence="3" id="KW-1185">Reference proteome</keyword>
<keyword evidence="1" id="KW-1133">Transmembrane helix</keyword>
<feature type="transmembrane region" description="Helical" evidence="1">
    <location>
        <begin position="25"/>
        <end position="44"/>
    </location>
</feature>